<dbReference type="Gene3D" id="1.10.357.10">
    <property type="entry name" value="Tetracycline Repressor, domain 2"/>
    <property type="match status" value="1"/>
</dbReference>
<evidence type="ECO:0000256" key="2">
    <source>
        <dbReference type="ARBA" id="ARBA00023125"/>
    </source>
</evidence>
<evidence type="ECO:0000256" key="1">
    <source>
        <dbReference type="ARBA" id="ARBA00023015"/>
    </source>
</evidence>
<keyword evidence="2" id="KW-0238">DNA-binding</keyword>
<organism evidence="5">
    <name type="scientific">marine metagenome</name>
    <dbReference type="NCBI Taxonomy" id="408172"/>
    <lineage>
        <taxon>unclassified sequences</taxon>
        <taxon>metagenomes</taxon>
        <taxon>ecological metagenomes</taxon>
    </lineage>
</organism>
<gene>
    <name evidence="5" type="ORF">METZ01_LOCUS186090</name>
</gene>
<evidence type="ECO:0000256" key="3">
    <source>
        <dbReference type="ARBA" id="ARBA00023163"/>
    </source>
</evidence>
<evidence type="ECO:0000313" key="5">
    <source>
        <dbReference type="EMBL" id="SVB33236.1"/>
    </source>
</evidence>
<evidence type="ECO:0000259" key="4">
    <source>
        <dbReference type="PROSITE" id="PS50977"/>
    </source>
</evidence>
<proteinExistence type="predicted"/>
<dbReference type="Gene3D" id="1.10.10.60">
    <property type="entry name" value="Homeodomain-like"/>
    <property type="match status" value="1"/>
</dbReference>
<accession>A0A382D3Z8</accession>
<dbReference type="GO" id="GO:0000976">
    <property type="term" value="F:transcription cis-regulatory region binding"/>
    <property type="evidence" value="ECO:0007669"/>
    <property type="project" value="TreeGrafter"/>
</dbReference>
<dbReference type="SUPFAM" id="SSF46689">
    <property type="entry name" value="Homeodomain-like"/>
    <property type="match status" value="1"/>
</dbReference>
<dbReference type="EMBL" id="UINC01037563">
    <property type="protein sequence ID" value="SVB33236.1"/>
    <property type="molecule type" value="Genomic_DNA"/>
</dbReference>
<dbReference type="PRINTS" id="PR00455">
    <property type="entry name" value="HTHTETR"/>
</dbReference>
<dbReference type="PANTHER" id="PTHR30055">
    <property type="entry name" value="HTH-TYPE TRANSCRIPTIONAL REGULATOR RUTR"/>
    <property type="match status" value="1"/>
</dbReference>
<feature type="domain" description="HTH tetR-type" evidence="4">
    <location>
        <begin position="12"/>
        <end position="72"/>
    </location>
</feature>
<keyword evidence="3" id="KW-0804">Transcription</keyword>
<dbReference type="Pfam" id="PF00440">
    <property type="entry name" value="TetR_N"/>
    <property type="match status" value="1"/>
</dbReference>
<dbReference type="AlphaFoldDB" id="A0A382D3Z8"/>
<dbReference type="PANTHER" id="PTHR30055:SF234">
    <property type="entry name" value="HTH-TYPE TRANSCRIPTIONAL REGULATOR BETI"/>
    <property type="match status" value="1"/>
</dbReference>
<dbReference type="InterPro" id="IPR001647">
    <property type="entry name" value="HTH_TetR"/>
</dbReference>
<reference evidence="5" key="1">
    <citation type="submission" date="2018-05" db="EMBL/GenBank/DDBJ databases">
        <authorList>
            <person name="Lanie J.A."/>
            <person name="Ng W.-L."/>
            <person name="Kazmierczak K.M."/>
            <person name="Andrzejewski T.M."/>
            <person name="Davidsen T.M."/>
            <person name="Wayne K.J."/>
            <person name="Tettelin H."/>
            <person name="Glass J.I."/>
            <person name="Rusch D."/>
            <person name="Podicherti R."/>
            <person name="Tsui H.-C.T."/>
            <person name="Winkler M.E."/>
        </authorList>
    </citation>
    <scope>NUCLEOTIDE SEQUENCE</scope>
</reference>
<protein>
    <recommendedName>
        <fullName evidence="4">HTH tetR-type domain-containing protein</fullName>
    </recommendedName>
</protein>
<dbReference type="InterPro" id="IPR036271">
    <property type="entry name" value="Tet_transcr_reg_TetR-rel_C_sf"/>
</dbReference>
<dbReference type="InterPro" id="IPR009057">
    <property type="entry name" value="Homeodomain-like_sf"/>
</dbReference>
<dbReference type="GO" id="GO:0003700">
    <property type="term" value="F:DNA-binding transcription factor activity"/>
    <property type="evidence" value="ECO:0007669"/>
    <property type="project" value="TreeGrafter"/>
</dbReference>
<keyword evidence="1" id="KW-0805">Transcription regulation</keyword>
<name>A0A382D3Z8_9ZZZZ</name>
<dbReference type="PROSITE" id="PS50977">
    <property type="entry name" value="HTH_TETR_2"/>
    <property type="match status" value="1"/>
</dbReference>
<sequence length="198" mass="22563">MAPSERQLEEREMRKERILTGALEVFKSKGLEGATMDEIAHQSGFGKATLYYYFKSKEDVFSAILEDGWINIWESLEPIVADQKSPRKAFVSLLIKIAENAQDRPGLFEFLFNAPKAIKLENQPWKEYQHRLYGVIQGLLEDGVKAGEFPKINPELMFKALGGLFMGLVFMGDKKDPVSEKDVEKLLNQLITDPNYTN</sequence>
<dbReference type="SUPFAM" id="SSF48498">
    <property type="entry name" value="Tetracyclin repressor-like, C-terminal domain"/>
    <property type="match status" value="1"/>
</dbReference>
<dbReference type="InterPro" id="IPR050109">
    <property type="entry name" value="HTH-type_TetR-like_transc_reg"/>
</dbReference>